<dbReference type="OrthoDB" id="8451629at2"/>
<dbReference type="AlphaFoldDB" id="A0A2A7NAJ6"/>
<evidence type="ECO:0000313" key="3">
    <source>
        <dbReference type="EMBL" id="PEG41142.1"/>
    </source>
</evidence>
<dbReference type="Proteomes" id="UP000220914">
    <property type="component" value="Unassembled WGS sequence"/>
</dbReference>
<feature type="domain" description="DUF2249" evidence="1">
    <location>
        <begin position="14"/>
        <end position="85"/>
    </location>
</feature>
<sequence>MTPYDAPAVADADEFDVRRIPKYQRLPLIFARFDLLAAGESFVLVVDHDPVEIHEDFARHRPGAYAWRYLEGSDSDRRWRIRIVRITDPVAMRLL</sequence>
<name>A0A2A7NAJ6_MYCAG</name>
<dbReference type="Pfam" id="PF10006">
    <property type="entry name" value="DUF2249"/>
    <property type="match status" value="1"/>
</dbReference>
<organism evidence="3 4">
    <name type="scientific">Mycolicibacterium agri</name>
    <name type="common">Mycobacterium agri</name>
    <dbReference type="NCBI Taxonomy" id="36811"/>
    <lineage>
        <taxon>Bacteria</taxon>
        <taxon>Bacillati</taxon>
        <taxon>Actinomycetota</taxon>
        <taxon>Actinomycetes</taxon>
        <taxon>Mycobacteriales</taxon>
        <taxon>Mycobacteriaceae</taxon>
        <taxon>Mycolicibacterium</taxon>
    </lineage>
</organism>
<reference evidence="3 4" key="1">
    <citation type="submission" date="2017-10" db="EMBL/GenBank/DDBJ databases">
        <title>The new phylogeny of genus Mycobacterium.</title>
        <authorList>
            <person name="Tortoli E."/>
            <person name="Trovato A."/>
            <person name="Cirillo D.M."/>
        </authorList>
    </citation>
    <scope>NUCLEOTIDE SEQUENCE [LARGE SCALE GENOMIC DNA]</scope>
    <source>
        <strain evidence="3 4">CCUG37673</strain>
    </source>
</reference>
<keyword evidence="4" id="KW-1185">Reference proteome</keyword>
<dbReference type="InterPro" id="IPR018720">
    <property type="entry name" value="DUF2249"/>
</dbReference>
<dbReference type="RefSeq" id="WP_097938885.1">
    <property type="nucleotide sequence ID" value="NZ_BLKS01000004.1"/>
</dbReference>
<evidence type="ECO:0000259" key="1">
    <source>
        <dbReference type="Pfam" id="PF10006"/>
    </source>
</evidence>
<evidence type="ECO:0000313" key="2">
    <source>
        <dbReference type="EMBL" id="GFG55422.1"/>
    </source>
</evidence>
<accession>A0A2A7NAJ6</accession>
<dbReference type="EMBL" id="BLKS01000004">
    <property type="protein sequence ID" value="GFG55422.1"/>
    <property type="molecule type" value="Genomic_DNA"/>
</dbReference>
<comment type="caution">
    <text evidence="3">The sequence shown here is derived from an EMBL/GenBank/DDBJ whole genome shotgun (WGS) entry which is preliminary data.</text>
</comment>
<evidence type="ECO:0000313" key="4">
    <source>
        <dbReference type="Proteomes" id="UP000220914"/>
    </source>
</evidence>
<protein>
    <recommendedName>
        <fullName evidence="1">DUF2249 domain-containing protein</fullName>
    </recommendedName>
</protein>
<proteinExistence type="predicted"/>
<dbReference type="Proteomes" id="UP000465302">
    <property type="component" value="Unassembled WGS sequence"/>
</dbReference>
<evidence type="ECO:0000313" key="5">
    <source>
        <dbReference type="Proteomes" id="UP000465302"/>
    </source>
</evidence>
<reference evidence="2 5" key="2">
    <citation type="journal article" date="2019" name="Emerg. Microbes Infect.">
        <title>Comprehensive subspecies identification of 175 nontuberculous mycobacteria species based on 7547 genomic profiles.</title>
        <authorList>
            <person name="Matsumoto Y."/>
            <person name="Kinjo T."/>
            <person name="Motooka D."/>
            <person name="Nabeya D."/>
            <person name="Jung N."/>
            <person name="Uechi K."/>
            <person name="Horii T."/>
            <person name="Iida T."/>
            <person name="Fujita J."/>
            <person name="Nakamura S."/>
        </authorList>
    </citation>
    <scope>NUCLEOTIDE SEQUENCE [LARGE SCALE GENOMIC DNA]</scope>
    <source>
        <strain evidence="2 5">JCM 6377</strain>
    </source>
</reference>
<reference evidence="2" key="3">
    <citation type="submission" date="2020-02" db="EMBL/GenBank/DDBJ databases">
        <authorList>
            <person name="Matsumoto Y."/>
            <person name="Motooka D."/>
            <person name="Nakamura S."/>
        </authorList>
    </citation>
    <scope>NUCLEOTIDE SEQUENCE</scope>
    <source>
        <strain evidence="2">JCM 6377</strain>
    </source>
</reference>
<gene>
    <name evidence="3" type="ORF">CQY20_05680</name>
    <name evidence="2" type="ORF">MAGR_68630</name>
</gene>
<dbReference type="EMBL" id="PDCP01000007">
    <property type="protein sequence ID" value="PEG41142.1"/>
    <property type="molecule type" value="Genomic_DNA"/>
</dbReference>